<dbReference type="PANTHER" id="PTHR43677">
    <property type="entry name" value="SHORT-CHAIN DEHYDROGENASE/REDUCTASE"/>
    <property type="match status" value="1"/>
</dbReference>
<dbReference type="InterPro" id="IPR036291">
    <property type="entry name" value="NAD(P)-bd_dom_sf"/>
</dbReference>
<evidence type="ECO:0000313" key="2">
    <source>
        <dbReference type="EMBL" id="MBM6498137.1"/>
    </source>
</evidence>
<accession>A0ABS2CT31</accession>
<dbReference type="SUPFAM" id="SSF51735">
    <property type="entry name" value="NAD(P)-binding Rossmann-fold domains"/>
    <property type="match status" value="1"/>
</dbReference>
<dbReference type="InterPro" id="IPR013154">
    <property type="entry name" value="ADH-like_N"/>
</dbReference>
<evidence type="ECO:0000313" key="3">
    <source>
        <dbReference type="Proteomes" id="UP000759529"/>
    </source>
</evidence>
<dbReference type="InterPro" id="IPR051397">
    <property type="entry name" value="Zn-ADH-like_protein"/>
</dbReference>
<name>A0ABS2CT31_9FLAO</name>
<organism evidence="2 3">
    <name type="scientific">Flavobacterium macrobrachii</name>
    <dbReference type="NCBI Taxonomy" id="591204"/>
    <lineage>
        <taxon>Bacteria</taxon>
        <taxon>Pseudomonadati</taxon>
        <taxon>Bacteroidota</taxon>
        <taxon>Flavobacteriia</taxon>
        <taxon>Flavobacteriales</taxon>
        <taxon>Flavobacteriaceae</taxon>
        <taxon>Flavobacterium</taxon>
    </lineage>
</organism>
<dbReference type="EMBL" id="JACSOD020000392">
    <property type="protein sequence ID" value="MBM6498137.1"/>
    <property type="molecule type" value="Genomic_DNA"/>
</dbReference>
<dbReference type="SMART" id="SM00829">
    <property type="entry name" value="PKS_ER"/>
    <property type="match status" value="1"/>
</dbReference>
<protein>
    <submittedName>
        <fullName evidence="2">Zinc-binding dehydrogenase</fullName>
    </submittedName>
</protein>
<dbReference type="PANTHER" id="PTHR43677:SF4">
    <property type="entry name" value="QUINONE OXIDOREDUCTASE-LIKE PROTEIN 2"/>
    <property type="match status" value="1"/>
</dbReference>
<dbReference type="Pfam" id="PF00107">
    <property type="entry name" value="ADH_zinc_N"/>
    <property type="match status" value="1"/>
</dbReference>
<proteinExistence type="predicted"/>
<dbReference type="RefSeq" id="WP_187658207.1">
    <property type="nucleotide sequence ID" value="NZ_JACSOD020000392.1"/>
</dbReference>
<reference evidence="2 3" key="1">
    <citation type="submission" date="2021-02" db="EMBL/GenBank/DDBJ databases">
        <authorList>
            <person name="Jung H.S."/>
            <person name="Chun B.H."/>
            <person name="Jeon C.O."/>
        </authorList>
    </citation>
    <scope>NUCLEOTIDE SEQUENCE [LARGE SCALE GENOMIC DNA]</scope>
    <source>
        <strain evidence="2 3">LMG 25203</strain>
    </source>
</reference>
<dbReference type="Gene3D" id="3.40.50.720">
    <property type="entry name" value="NAD(P)-binding Rossmann-like Domain"/>
    <property type="match status" value="1"/>
</dbReference>
<dbReference type="Proteomes" id="UP000759529">
    <property type="component" value="Unassembled WGS sequence"/>
</dbReference>
<evidence type="ECO:0000259" key="1">
    <source>
        <dbReference type="SMART" id="SM00829"/>
    </source>
</evidence>
<dbReference type="Gene3D" id="3.90.180.10">
    <property type="entry name" value="Medium-chain alcohol dehydrogenases, catalytic domain"/>
    <property type="match status" value="1"/>
</dbReference>
<dbReference type="Pfam" id="PF08240">
    <property type="entry name" value="ADH_N"/>
    <property type="match status" value="1"/>
</dbReference>
<dbReference type="InterPro" id="IPR020843">
    <property type="entry name" value="ER"/>
</dbReference>
<feature type="domain" description="Enoyl reductase (ER)" evidence="1">
    <location>
        <begin position="11"/>
        <end position="282"/>
    </location>
</feature>
<keyword evidence="3" id="KW-1185">Reference proteome</keyword>
<gene>
    <name evidence="2" type="ORF">H9X54_002335</name>
</gene>
<comment type="caution">
    <text evidence="2">The sequence shown here is derived from an EMBL/GenBank/DDBJ whole genome shotgun (WGS) entry which is preliminary data.</text>
</comment>
<dbReference type="SUPFAM" id="SSF50129">
    <property type="entry name" value="GroES-like"/>
    <property type="match status" value="1"/>
</dbReference>
<sequence length="341" mass="38155">MNLRLQIATFGTEHNLELIEVKRKKPSFGEVEIKVEASSLSFTDTLLRRGIYPGMKKEFPLTLGYDFIGRVETLGDGVTEWQIGDRVGALTIKGANSTFVVHSSKDLFPVPDAVKAEEAESLILSWITAYQMMFREANVKASDTILIHGAAGGVGNAIVRLAQYYSINVVATAKTDDHEGLKKLGVKNCFDYNDTTLWQKLNSVGGYDAIFDGVSENNFKKSYKLLKSDGTLVCFGFSAKVKNVEKITPKITMLSLLMVLKTVCFLFTHKKAKFYDIKRAKVAQPYWFKEDINVLLDLLNTKKIKTQVETIPFTDLKSIRVNHKKLTMGGVKGRISIIHNQ</sequence>
<dbReference type="InterPro" id="IPR013149">
    <property type="entry name" value="ADH-like_C"/>
</dbReference>
<dbReference type="InterPro" id="IPR011032">
    <property type="entry name" value="GroES-like_sf"/>
</dbReference>